<protein>
    <submittedName>
        <fullName evidence="2">Uncharacterized protein</fullName>
    </submittedName>
</protein>
<feature type="region of interest" description="Disordered" evidence="1">
    <location>
        <begin position="54"/>
        <end position="104"/>
    </location>
</feature>
<dbReference type="Proteomes" id="UP001353858">
    <property type="component" value="Unassembled WGS sequence"/>
</dbReference>
<name>A0AAN7Q595_9COLE</name>
<feature type="compositionally biased region" description="Basic and acidic residues" evidence="1">
    <location>
        <begin position="84"/>
        <end position="104"/>
    </location>
</feature>
<evidence type="ECO:0000313" key="3">
    <source>
        <dbReference type="Proteomes" id="UP001353858"/>
    </source>
</evidence>
<comment type="caution">
    <text evidence="2">The sequence shown here is derived from an EMBL/GenBank/DDBJ whole genome shotgun (WGS) entry which is preliminary data.</text>
</comment>
<proteinExistence type="predicted"/>
<evidence type="ECO:0000256" key="1">
    <source>
        <dbReference type="SAM" id="MobiDB-lite"/>
    </source>
</evidence>
<accession>A0AAN7Q595</accession>
<dbReference type="EMBL" id="JARPUR010000001">
    <property type="protein sequence ID" value="KAK4886144.1"/>
    <property type="molecule type" value="Genomic_DNA"/>
</dbReference>
<evidence type="ECO:0000313" key="2">
    <source>
        <dbReference type="EMBL" id="KAK4886144.1"/>
    </source>
</evidence>
<organism evidence="2 3">
    <name type="scientific">Aquatica leii</name>
    <dbReference type="NCBI Taxonomy" id="1421715"/>
    <lineage>
        <taxon>Eukaryota</taxon>
        <taxon>Metazoa</taxon>
        <taxon>Ecdysozoa</taxon>
        <taxon>Arthropoda</taxon>
        <taxon>Hexapoda</taxon>
        <taxon>Insecta</taxon>
        <taxon>Pterygota</taxon>
        <taxon>Neoptera</taxon>
        <taxon>Endopterygota</taxon>
        <taxon>Coleoptera</taxon>
        <taxon>Polyphaga</taxon>
        <taxon>Elateriformia</taxon>
        <taxon>Elateroidea</taxon>
        <taxon>Lampyridae</taxon>
        <taxon>Luciolinae</taxon>
        <taxon>Aquatica</taxon>
    </lineage>
</organism>
<sequence>MGATVGKKVNVAADNCHDVKFKPEVICSFNQSTESEEAQTTCSKKKSVNVTLTEEIKNEDTQQENASENSEPTEEIENIASVSEGRENIPVENSHEGEPRTSKREVRKPNWMLKVLYVFQIMKIQKRKKTLLDSLQQKGYGFKEIQNASKKVKEIKIEAFFANLNKNSHLVFYVSARSLLINEQYKIRCFSKISRLSWRVL</sequence>
<keyword evidence="3" id="KW-1185">Reference proteome</keyword>
<reference evidence="3" key="1">
    <citation type="submission" date="2023-01" db="EMBL/GenBank/DDBJ databases">
        <title>Key to firefly adult light organ development and bioluminescence: homeobox transcription factors regulate luciferase expression and transportation to peroxisome.</title>
        <authorList>
            <person name="Fu X."/>
        </authorList>
    </citation>
    <scope>NUCLEOTIDE SEQUENCE [LARGE SCALE GENOMIC DNA]</scope>
</reference>
<gene>
    <name evidence="2" type="ORF">RN001_002415</name>
</gene>
<dbReference type="AlphaFoldDB" id="A0AAN7Q595"/>